<keyword evidence="1" id="KW-0812">Transmembrane</keyword>
<dbReference type="PANTHER" id="PTHR34980:SF2">
    <property type="entry name" value="INNER MEMBRANE PROTEIN YHAH-RELATED"/>
    <property type="match status" value="1"/>
</dbReference>
<dbReference type="Pfam" id="PF05656">
    <property type="entry name" value="DUF805"/>
    <property type="match status" value="2"/>
</dbReference>
<evidence type="ECO:0008006" key="4">
    <source>
        <dbReference type="Google" id="ProtNLM"/>
    </source>
</evidence>
<reference evidence="2 3" key="1">
    <citation type="journal article" date="2012" name="J. Bacteriol.">
        <title>Genome Sequence of the Bacteriocin-Producing Strain Lactococcus garvieae DCC43.</title>
        <authorList>
            <person name="Gabrielsen C."/>
            <person name="Brede D.A."/>
            <person name="Hernandez P.E."/>
            <person name="Nes I.F."/>
            <person name="Diep D.B."/>
        </authorList>
    </citation>
    <scope>NUCLEOTIDE SEQUENCE [LARGE SCALE GENOMIC DNA]</scope>
    <source>
        <strain evidence="2 3">DCC43</strain>
    </source>
</reference>
<keyword evidence="1" id="KW-0472">Membrane</keyword>
<organism evidence="2 3">
    <name type="scientific">Lactococcus garvieae DCC43</name>
    <dbReference type="NCBI Taxonomy" id="1231377"/>
    <lineage>
        <taxon>Bacteria</taxon>
        <taxon>Bacillati</taxon>
        <taxon>Bacillota</taxon>
        <taxon>Bacilli</taxon>
        <taxon>Lactobacillales</taxon>
        <taxon>Streptococcaceae</taxon>
        <taxon>Lactococcus</taxon>
    </lineage>
</organism>
<evidence type="ECO:0000313" key="3">
    <source>
        <dbReference type="Proteomes" id="UP000006787"/>
    </source>
</evidence>
<sequence length="319" mass="36842">MFKLKDFKQAYQKFWVGYMSFKERTNRKDYWLAMLGHGLLTLILLLLSFLFEALSNDVLPDIWSVFSYFFLGLWVVYMLLTMLPFWAIAVRRLRDAGLPWELIFILLAPVGGLLGMFVLNALPSTQFQRQLPEFSEAAYRKPKIQETGHETFFQAWKNYFIGYVSFTGRTSRISFWMVQLVFAVLFAIFGILLVGVHLFEMALFGGAFLATWMLIALIFLIGMGLLLPTLALFARRFRDVGLTDFAIGLIFLVAIMLILLSNITHAVDVASFGIYDFALLNYLLFLLDFVFVLLIIFVTTQDKNQLVQKEKTLLFRREG</sequence>
<gene>
    <name evidence="2" type="ORF">C426_0951</name>
</gene>
<dbReference type="PANTHER" id="PTHR34980">
    <property type="entry name" value="INNER MEMBRANE PROTEIN-RELATED-RELATED"/>
    <property type="match status" value="1"/>
</dbReference>
<dbReference type="eggNOG" id="COG3152">
    <property type="taxonomic scope" value="Bacteria"/>
</dbReference>
<keyword evidence="1" id="KW-1133">Transmembrane helix</keyword>
<dbReference type="AlphaFoldDB" id="K2PJU1"/>
<name>K2PJU1_9LACT</name>
<feature type="transmembrane region" description="Helical" evidence="1">
    <location>
        <begin position="279"/>
        <end position="299"/>
    </location>
</feature>
<protein>
    <recommendedName>
        <fullName evidence="4">DUF805 domain-containing protein</fullName>
    </recommendedName>
</protein>
<dbReference type="GO" id="GO:0005886">
    <property type="term" value="C:plasma membrane"/>
    <property type="evidence" value="ECO:0007669"/>
    <property type="project" value="TreeGrafter"/>
</dbReference>
<feature type="transmembrane region" description="Helical" evidence="1">
    <location>
        <begin position="211"/>
        <end position="233"/>
    </location>
</feature>
<comment type="caution">
    <text evidence="2">The sequence shown here is derived from an EMBL/GenBank/DDBJ whole genome shotgun (WGS) entry which is preliminary data.</text>
</comment>
<dbReference type="EMBL" id="AMQS01000012">
    <property type="protein sequence ID" value="EKF51625.1"/>
    <property type="molecule type" value="Genomic_DNA"/>
</dbReference>
<accession>K2PJU1</accession>
<dbReference type="Proteomes" id="UP000006787">
    <property type="component" value="Unassembled WGS sequence"/>
</dbReference>
<evidence type="ECO:0000256" key="1">
    <source>
        <dbReference type="SAM" id="Phobius"/>
    </source>
</evidence>
<dbReference type="RefSeq" id="WP_003135381.1">
    <property type="nucleotide sequence ID" value="NZ_AMQS01000012.1"/>
</dbReference>
<proteinExistence type="predicted"/>
<feature type="transmembrane region" description="Helical" evidence="1">
    <location>
        <begin position="245"/>
        <end position="267"/>
    </location>
</feature>
<dbReference type="PATRIC" id="fig|1231377.3.peg.952"/>
<feature type="transmembrane region" description="Helical" evidence="1">
    <location>
        <begin position="175"/>
        <end position="199"/>
    </location>
</feature>
<evidence type="ECO:0000313" key="2">
    <source>
        <dbReference type="EMBL" id="EKF51625.1"/>
    </source>
</evidence>
<dbReference type="InterPro" id="IPR008523">
    <property type="entry name" value="DUF805"/>
</dbReference>
<feature type="transmembrane region" description="Helical" evidence="1">
    <location>
        <begin position="102"/>
        <end position="122"/>
    </location>
</feature>
<feature type="transmembrane region" description="Helical" evidence="1">
    <location>
        <begin position="30"/>
        <end position="54"/>
    </location>
</feature>
<feature type="transmembrane region" description="Helical" evidence="1">
    <location>
        <begin position="66"/>
        <end position="90"/>
    </location>
</feature>